<reference evidence="2 3" key="1">
    <citation type="submission" date="2021-06" db="EMBL/GenBank/DDBJ databases">
        <title>Caerostris extrusa draft genome.</title>
        <authorList>
            <person name="Kono N."/>
            <person name="Arakawa K."/>
        </authorList>
    </citation>
    <scope>NUCLEOTIDE SEQUENCE [LARGE SCALE GENOMIC DNA]</scope>
</reference>
<keyword evidence="1" id="KW-1133">Transmembrane helix</keyword>
<proteinExistence type="predicted"/>
<feature type="transmembrane region" description="Helical" evidence="1">
    <location>
        <begin position="51"/>
        <end position="73"/>
    </location>
</feature>
<gene>
    <name evidence="2" type="ORF">CEXT_807361</name>
</gene>
<protein>
    <submittedName>
        <fullName evidence="2">Uncharacterized protein</fullName>
    </submittedName>
</protein>
<organism evidence="2 3">
    <name type="scientific">Caerostris extrusa</name>
    <name type="common">Bark spider</name>
    <name type="synonym">Caerostris bankana</name>
    <dbReference type="NCBI Taxonomy" id="172846"/>
    <lineage>
        <taxon>Eukaryota</taxon>
        <taxon>Metazoa</taxon>
        <taxon>Ecdysozoa</taxon>
        <taxon>Arthropoda</taxon>
        <taxon>Chelicerata</taxon>
        <taxon>Arachnida</taxon>
        <taxon>Araneae</taxon>
        <taxon>Araneomorphae</taxon>
        <taxon>Entelegynae</taxon>
        <taxon>Araneoidea</taxon>
        <taxon>Araneidae</taxon>
        <taxon>Caerostris</taxon>
    </lineage>
</organism>
<sequence>MGLMEDAGLYNCILVSVSSSIWISVGGNLPPHPKIHPKQSKKFNKEKPGEAGLTALPFFYGFTVFVNVISIVLDGSPGKF</sequence>
<dbReference type="Proteomes" id="UP001054945">
    <property type="component" value="Unassembled WGS sequence"/>
</dbReference>
<evidence type="ECO:0000313" key="3">
    <source>
        <dbReference type="Proteomes" id="UP001054945"/>
    </source>
</evidence>
<feature type="transmembrane region" description="Helical" evidence="1">
    <location>
        <begin position="7"/>
        <end position="30"/>
    </location>
</feature>
<keyword evidence="1" id="KW-0812">Transmembrane</keyword>
<dbReference type="EMBL" id="BPLR01013637">
    <property type="protein sequence ID" value="GIY62578.1"/>
    <property type="molecule type" value="Genomic_DNA"/>
</dbReference>
<dbReference type="AlphaFoldDB" id="A0AAV4UXU5"/>
<evidence type="ECO:0000313" key="2">
    <source>
        <dbReference type="EMBL" id="GIY62578.1"/>
    </source>
</evidence>
<keyword evidence="1" id="KW-0472">Membrane</keyword>
<evidence type="ECO:0000256" key="1">
    <source>
        <dbReference type="SAM" id="Phobius"/>
    </source>
</evidence>
<name>A0AAV4UXU5_CAEEX</name>
<accession>A0AAV4UXU5</accession>
<comment type="caution">
    <text evidence="2">The sequence shown here is derived from an EMBL/GenBank/DDBJ whole genome shotgun (WGS) entry which is preliminary data.</text>
</comment>
<keyword evidence="3" id="KW-1185">Reference proteome</keyword>